<dbReference type="OrthoDB" id="4424523at2759"/>
<dbReference type="EMBL" id="KN832887">
    <property type="protein sequence ID" value="KIM95358.1"/>
    <property type="molecule type" value="Genomic_DNA"/>
</dbReference>
<gene>
    <name evidence="1" type="ORF">OIDMADRAFT_134127</name>
</gene>
<dbReference type="STRING" id="913774.A0A0C3C8W8"/>
<name>A0A0C3C8W8_OIDMZ</name>
<dbReference type="AlphaFoldDB" id="A0A0C3C8W8"/>
<evidence type="ECO:0000313" key="1">
    <source>
        <dbReference type="EMBL" id="KIM95358.1"/>
    </source>
</evidence>
<evidence type="ECO:0000313" key="2">
    <source>
        <dbReference type="Proteomes" id="UP000054321"/>
    </source>
</evidence>
<keyword evidence="2" id="KW-1185">Reference proteome</keyword>
<dbReference type="InParanoid" id="A0A0C3C8W8"/>
<accession>A0A0C3C8W8</accession>
<protein>
    <submittedName>
        <fullName evidence="1">Uncharacterized protein</fullName>
    </submittedName>
</protein>
<sequence length="238" mass="28165">MAALLEAARRRIRESPDVSPRNPQLTWQNNSADRIERQLQQDHHQTWGFVIYRTTYNSDADWAEFLRRLHFHMEKAFDFYNGRDILEKFTLTVLDDRAAFDGATTDTVRRHFQQWSLTAYPREQQYQGGNVHIGQSARYHYAVQVDQEALHAIVHDTPAPPALDVTMKGWVKVIDKSWYLGRDEGFHEHMAPIEGVTQKDVGWMKVQYQYLMPTFYAILYSWNNWNLYYRRPPEIVSP</sequence>
<reference evidence="2" key="2">
    <citation type="submission" date="2015-01" db="EMBL/GenBank/DDBJ databases">
        <title>Evolutionary Origins and Diversification of the Mycorrhizal Mutualists.</title>
        <authorList>
            <consortium name="DOE Joint Genome Institute"/>
            <consortium name="Mycorrhizal Genomics Consortium"/>
            <person name="Kohler A."/>
            <person name="Kuo A."/>
            <person name="Nagy L.G."/>
            <person name="Floudas D."/>
            <person name="Copeland A."/>
            <person name="Barry K.W."/>
            <person name="Cichocki N."/>
            <person name="Veneault-Fourrey C."/>
            <person name="LaButti K."/>
            <person name="Lindquist E.A."/>
            <person name="Lipzen A."/>
            <person name="Lundell T."/>
            <person name="Morin E."/>
            <person name="Murat C."/>
            <person name="Riley R."/>
            <person name="Ohm R."/>
            <person name="Sun H."/>
            <person name="Tunlid A."/>
            <person name="Henrissat B."/>
            <person name="Grigoriev I.V."/>
            <person name="Hibbett D.S."/>
            <person name="Martin F."/>
        </authorList>
    </citation>
    <scope>NUCLEOTIDE SEQUENCE [LARGE SCALE GENOMIC DNA]</scope>
    <source>
        <strain evidence="2">Zn</strain>
    </source>
</reference>
<dbReference type="HOGENOM" id="CLU_072615_3_0_1"/>
<organism evidence="1 2">
    <name type="scientific">Oidiodendron maius (strain Zn)</name>
    <dbReference type="NCBI Taxonomy" id="913774"/>
    <lineage>
        <taxon>Eukaryota</taxon>
        <taxon>Fungi</taxon>
        <taxon>Dikarya</taxon>
        <taxon>Ascomycota</taxon>
        <taxon>Pezizomycotina</taxon>
        <taxon>Leotiomycetes</taxon>
        <taxon>Leotiomycetes incertae sedis</taxon>
        <taxon>Myxotrichaceae</taxon>
        <taxon>Oidiodendron</taxon>
    </lineage>
</organism>
<proteinExistence type="predicted"/>
<reference evidence="1 2" key="1">
    <citation type="submission" date="2014-04" db="EMBL/GenBank/DDBJ databases">
        <authorList>
            <consortium name="DOE Joint Genome Institute"/>
            <person name="Kuo A."/>
            <person name="Martino E."/>
            <person name="Perotto S."/>
            <person name="Kohler A."/>
            <person name="Nagy L.G."/>
            <person name="Floudas D."/>
            <person name="Copeland A."/>
            <person name="Barry K.W."/>
            <person name="Cichocki N."/>
            <person name="Veneault-Fourrey C."/>
            <person name="LaButti K."/>
            <person name="Lindquist E.A."/>
            <person name="Lipzen A."/>
            <person name="Lundell T."/>
            <person name="Morin E."/>
            <person name="Murat C."/>
            <person name="Sun H."/>
            <person name="Tunlid A."/>
            <person name="Henrissat B."/>
            <person name="Grigoriev I.V."/>
            <person name="Hibbett D.S."/>
            <person name="Martin F."/>
            <person name="Nordberg H.P."/>
            <person name="Cantor M.N."/>
            <person name="Hua S.X."/>
        </authorList>
    </citation>
    <scope>NUCLEOTIDE SEQUENCE [LARGE SCALE GENOMIC DNA]</scope>
    <source>
        <strain evidence="1 2">Zn</strain>
    </source>
</reference>
<dbReference type="Proteomes" id="UP000054321">
    <property type="component" value="Unassembled WGS sequence"/>
</dbReference>